<dbReference type="InterPro" id="IPR000477">
    <property type="entry name" value="RT_dom"/>
</dbReference>
<proteinExistence type="predicted"/>
<evidence type="ECO:0000313" key="2">
    <source>
        <dbReference type="EMBL" id="NBI79198.1"/>
    </source>
</evidence>
<reference evidence="2 3" key="1">
    <citation type="submission" date="2018-08" db="EMBL/GenBank/DDBJ databases">
        <title>Murine metabolic-syndrome-specific gut microbial biobank.</title>
        <authorList>
            <person name="Liu C."/>
        </authorList>
    </citation>
    <scope>NUCLEOTIDE SEQUENCE [LARGE SCALE GENOMIC DNA]</scope>
    <source>
        <strain evidence="2 3">X69</strain>
    </source>
</reference>
<dbReference type="CDD" id="cd00085">
    <property type="entry name" value="HNHc"/>
    <property type="match status" value="1"/>
</dbReference>
<dbReference type="PANTHER" id="PTHR34047">
    <property type="entry name" value="NUCLEAR INTRON MATURASE 1, MITOCHONDRIAL-RELATED"/>
    <property type="match status" value="1"/>
</dbReference>
<dbReference type="GO" id="GO:0003964">
    <property type="term" value="F:RNA-directed DNA polymerase activity"/>
    <property type="evidence" value="ECO:0007669"/>
    <property type="project" value="UniProtKB-KW"/>
</dbReference>
<name>A0A845RJU9_9FIRM</name>
<dbReference type="CDD" id="cd01651">
    <property type="entry name" value="RT_G2_intron"/>
    <property type="match status" value="1"/>
</dbReference>
<evidence type="ECO:0000313" key="3">
    <source>
        <dbReference type="Proteomes" id="UP000446348"/>
    </source>
</evidence>
<dbReference type="InterPro" id="IPR003615">
    <property type="entry name" value="HNH_nuc"/>
</dbReference>
<dbReference type="PANTHER" id="PTHR34047:SF8">
    <property type="entry name" value="PROTEIN YKFC"/>
    <property type="match status" value="1"/>
</dbReference>
<dbReference type="PROSITE" id="PS50878">
    <property type="entry name" value="RT_POL"/>
    <property type="match status" value="1"/>
</dbReference>
<keyword evidence="2" id="KW-0548">Nucleotidyltransferase</keyword>
<dbReference type="Proteomes" id="UP000446348">
    <property type="component" value="Unassembled WGS sequence"/>
</dbReference>
<accession>A0A845RJU9</accession>
<dbReference type="EC" id="2.7.7.49" evidence="2"/>
<comment type="caution">
    <text evidence="2">The sequence shown here is derived from an EMBL/GenBank/DDBJ whole genome shotgun (WGS) entry which is preliminary data.</text>
</comment>
<keyword evidence="2" id="KW-0695">RNA-directed DNA polymerase</keyword>
<dbReference type="OrthoDB" id="9788687at2"/>
<dbReference type="RefSeq" id="WP_160209970.1">
    <property type="nucleotide sequence ID" value="NZ_QXWZ01000016.1"/>
</dbReference>
<dbReference type="InterPro" id="IPR051083">
    <property type="entry name" value="GrpII_Intron_Splice-Mob/Def"/>
</dbReference>
<protein>
    <submittedName>
        <fullName evidence="2">Group II intron reverse transcriptase/maturase</fullName>
        <ecNumber evidence="2">2.7.7.49</ecNumber>
    </submittedName>
</protein>
<dbReference type="Gene3D" id="1.10.30.50">
    <property type="match status" value="1"/>
</dbReference>
<gene>
    <name evidence="2" type="primary">ltrA</name>
    <name evidence="2" type="ORF">D3Z39_10000</name>
</gene>
<keyword evidence="2" id="KW-0808">Transferase</keyword>
<dbReference type="SUPFAM" id="SSF56672">
    <property type="entry name" value="DNA/RNA polymerases"/>
    <property type="match status" value="1"/>
</dbReference>
<evidence type="ECO:0000259" key="1">
    <source>
        <dbReference type="PROSITE" id="PS50878"/>
    </source>
</evidence>
<dbReference type="EMBL" id="QXWZ01000016">
    <property type="protein sequence ID" value="NBI79198.1"/>
    <property type="molecule type" value="Genomic_DNA"/>
</dbReference>
<dbReference type="InterPro" id="IPR043502">
    <property type="entry name" value="DNA/RNA_pol_sf"/>
</dbReference>
<organism evidence="2 3">
    <name type="scientific">Anaerotruncus colihominis</name>
    <dbReference type="NCBI Taxonomy" id="169435"/>
    <lineage>
        <taxon>Bacteria</taxon>
        <taxon>Bacillati</taxon>
        <taxon>Bacillota</taxon>
        <taxon>Clostridia</taxon>
        <taxon>Eubacteriales</taxon>
        <taxon>Oscillospiraceae</taxon>
        <taxon>Anaerotruncus</taxon>
    </lineage>
</organism>
<dbReference type="NCBIfam" id="TIGR04416">
    <property type="entry name" value="group_II_RT_mat"/>
    <property type="match status" value="1"/>
</dbReference>
<dbReference type="InterPro" id="IPR030931">
    <property type="entry name" value="Group_II_RT_mat"/>
</dbReference>
<sequence length="627" mass="72746">MPVLTSEQQKRKAKRSKLRFAEYYDMQNAFDCLYAKSKENKVFMNLMEMITSEENIKLAYRTIKRNTGSKTPGTDGRTIDDLASMQEQQFVRLIKRQFQNYHPKPVKRVEIPKPNGKMRPLGIPVIIDRIVQQCILQIMEPICEAKFYEHSYGFRPNRSAENAISRCYNLIQCSHLHYVVDIDIQGFFDHVCHTKLIRQLWTMGIQDKKLLSIIKAMLKAPIQMPDGTLSHPDKGTPQGGILSPLLSNVVLNELDWWIASQWETMPTKYAYAIPLNPNGSEQRGCVYSALRRSSNLKEVHIVRYADDFKLFCSSRNDAKKLYAAASQWLKVRLRLDISPEKSKIVNLKKHYSEFLGFKMKVWKKGNKLVVRSHMCDKAKTALKERLEKCIKSIQHPQNQRTQNDAVYHYNSVVIGAQNYYRIATNVNLDFSQMAYVINRKLKNRIRKLSKTGELKPGFFKSRYGKSKAVRYLREIPLAPIAYVQHKHPMGKKRSVNRYTPEGRKEIHKSLSVNMHTLLWLMRHPVQDHSVEYADNRISLYAAQYGKCAVTGKVLPPYDIRCHHKIPLQYGGTDKYKNLIIVSEEVHILIHAVQQETILHYMEKLNLSEKQMAKLNELRTIALLPAIV</sequence>
<dbReference type="Pfam" id="PF00078">
    <property type="entry name" value="RVT_1"/>
    <property type="match status" value="1"/>
</dbReference>
<dbReference type="AlphaFoldDB" id="A0A845RJU9"/>
<feature type="domain" description="Reverse transcriptase" evidence="1">
    <location>
        <begin position="92"/>
        <end position="359"/>
    </location>
</feature>